<dbReference type="AlphaFoldDB" id="A0A0F9QXZ2"/>
<protein>
    <submittedName>
        <fullName evidence="1">Uncharacterized protein</fullName>
    </submittedName>
</protein>
<gene>
    <name evidence="1" type="ORF">LCGC14_0719390</name>
</gene>
<evidence type="ECO:0000313" key="1">
    <source>
        <dbReference type="EMBL" id="KKN41827.1"/>
    </source>
</evidence>
<name>A0A0F9QXZ2_9ZZZZ</name>
<accession>A0A0F9QXZ2</accession>
<proteinExistence type="predicted"/>
<organism evidence="1">
    <name type="scientific">marine sediment metagenome</name>
    <dbReference type="NCBI Taxonomy" id="412755"/>
    <lineage>
        <taxon>unclassified sequences</taxon>
        <taxon>metagenomes</taxon>
        <taxon>ecological metagenomes</taxon>
    </lineage>
</organism>
<reference evidence="1" key="1">
    <citation type="journal article" date="2015" name="Nature">
        <title>Complex archaea that bridge the gap between prokaryotes and eukaryotes.</title>
        <authorList>
            <person name="Spang A."/>
            <person name="Saw J.H."/>
            <person name="Jorgensen S.L."/>
            <person name="Zaremba-Niedzwiedzka K."/>
            <person name="Martijn J."/>
            <person name="Lind A.E."/>
            <person name="van Eijk R."/>
            <person name="Schleper C."/>
            <person name="Guy L."/>
            <person name="Ettema T.J."/>
        </authorList>
    </citation>
    <scope>NUCLEOTIDE SEQUENCE</scope>
</reference>
<comment type="caution">
    <text evidence="1">The sequence shown here is derived from an EMBL/GenBank/DDBJ whole genome shotgun (WGS) entry which is preliminary data.</text>
</comment>
<sequence>MMLFQALSEKFAELINADTILTDQQKSIAKLMIFKKINNFVVATAKTSEIKDKENIIKF</sequence>
<dbReference type="EMBL" id="LAZR01001622">
    <property type="protein sequence ID" value="KKN41827.1"/>
    <property type="molecule type" value="Genomic_DNA"/>
</dbReference>